<evidence type="ECO:0000313" key="2">
    <source>
        <dbReference type="Proteomes" id="UP001148662"/>
    </source>
</evidence>
<proteinExistence type="predicted"/>
<evidence type="ECO:0000313" key="1">
    <source>
        <dbReference type="EMBL" id="KAJ3534581.1"/>
    </source>
</evidence>
<sequence length="278" mass="32027">MPSTRSSAPQEITLEYLKSNYPGSRRWWENWSSEDPWPCTFCEKEIRTNKLHDRHRHMKTHLSRLPFHCDSPGCPYETVQPSNLASHMKTHMKKACDIPLPDGGRCGFTYKDKAMFSRHKKRIHEWPQECAAISGTSGPSGSTRSRVQQKMKEARSRKTLTKARTTTRKDAADVAHPDDIQVPDFKLDGSWREHVSFHDHLRQMYNVPPLTEGVSQETDLIGPKKTSYYEVYSYCGGQLVEPCTLGFWPKVEYQFKYDWSVPASTVHSALSSDVDWES</sequence>
<dbReference type="Proteomes" id="UP001148662">
    <property type="component" value="Unassembled WGS sequence"/>
</dbReference>
<gene>
    <name evidence="1" type="ORF">NM688_g7112</name>
</gene>
<name>A0ACC1S971_9APHY</name>
<protein>
    <submittedName>
        <fullName evidence="1">Uncharacterized protein</fullName>
    </submittedName>
</protein>
<dbReference type="EMBL" id="JANHOG010001596">
    <property type="protein sequence ID" value="KAJ3534581.1"/>
    <property type="molecule type" value="Genomic_DNA"/>
</dbReference>
<reference evidence="1" key="1">
    <citation type="submission" date="2022-07" db="EMBL/GenBank/DDBJ databases">
        <title>Genome Sequence of Phlebia brevispora.</title>
        <authorList>
            <person name="Buettner E."/>
        </authorList>
    </citation>
    <scope>NUCLEOTIDE SEQUENCE</scope>
    <source>
        <strain evidence="1">MPL23</strain>
    </source>
</reference>
<organism evidence="1 2">
    <name type="scientific">Phlebia brevispora</name>
    <dbReference type="NCBI Taxonomy" id="194682"/>
    <lineage>
        <taxon>Eukaryota</taxon>
        <taxon>Fungi</taxon>
        <taxon>Dikarya</taxon>
        <taxon>Basidiomycota</taxon>
        <taxon>Agaricomycotina</taxon>
        <taxon>Agaricomycetes</taxon>
        <taxon>Polyporales</taxon>
        <taxon>Meruliaceae</taxon>
        <taxon>Phlebia</taxon>
    </lineage>
</organism>
<comment type="caution">
    <text evidence="1">The sequence shown here is derived from an EMBL/GenBank/DDBJ whole genome shotgun (WGS) entry which is preliminary data.</text>
</comment>
<accession>A0ACC1S971</accession>
<keyword evidence="2" id="KW-1185">Reference proteome</keyword>